<dbReference type="Proteomes" id="UP000277204">
    <property type="component" value="Unassembled WGS sequence"/>
</dbReference>
<accession>A0A3P8A4R5</accession>
<evidence type="ECO:0000313" key="2">
    <source>
        <dbReference type="Proteomes" id="UP000277204"/>
    </source>
</evidence>
<keyword evidence="2" id="KW-1185">Reference proteome</keyword>
<evidence type="ECO:0000313" key="1">
    <source>
        <dbReference type="EMBL" id="VDO85903.1"/>
    </source>
</evidence>
<sequence>MTCFLPCWPSSEAMDRAKRIITTLQHFKTCWSELNLRIHGHLLTVTMSKFIDGAPLQYNIPQQMDIRKVIYRDAERYCLELQLANVPATEVEKFKQRFLDFQNSCIKQVNDVPTTDDKTSICNEGLLTKSSEIYSIIDELRTVLSTLTVRLRESNSIPLPGRSIDMEVRIKDHKEWSHALARVRAQCTGLEEHINNQLQSRSLNEQDTLLSTSLYALHRAASELALTGHEFSCRLADADAWIARLEQTDQILTDCELCLLGCAVRVHGLLQLDDLNSSTDPDGLRVTVVERAHRDLKSVAERLPQIRSDLDLLSQQLTRFMVSNEAFNETLQYDTANLCENSNLLKMHLSPCTDNHYLESNLACSEHRLAEATKEVEQEIADHISETAWTAWIWLDDLDSPNDLALLSHTQEHIQTKSDSVVAASATVNLNIHKGKARSSNETQRAPIQSQLAEKLWEIWKLSRTWTASSENENGQMQT</sequence>
<dbReference type="Gene3D" id="1.20.58.60">
    <property type="match status" value="1"/>
</dbReference>
<reference evidence="1 2" key="1">
    <citation type="submission" date="2018-11" db="EMBL/GenBank/DDBJ databases">
        <authorList>
            <consortium name="Pathogen Informatics"/>
        </authorList>
    </citation>
    <scope>NUCLEOTIDE SEQUENCE [LARGE SCALE GENOMIC DNA]</scope>
    <source>
        <strain evidence="1 2">Zambia</strain>
    </source>
</reference>
<dbReference type="EMBL" id="UZAI01004373">
    <property type="protein sequence ID" value="VDO85903.1"/>
    <property type="molecule type" value="Genomic_DNA"/>
</dbReference>
<dbReference type="AlphaFoldDB" id="A0A3P8A4R5"/>
<proteinExistence type="predicted"/>
<protein>
    <submittedName>
        <fullName evidence="1">Uncharacterized protein</fullName>
    </submittedName>
</protein>
<gene>
    <name evidence="1" type="ORF">SMRZ_LOCUS9338</name>
</gene>
<name>A0A3P8A4R5_9TREM</name>
<organism evidence="1 2">
    <name type="scientific">Schistosoma margrebowiei</name>
    <dbReference type="NCBI Taxonomy" id="48269"/>
    <lineage>
        <taxon>Eukaryota</taxon>
        <taxon>Metazoa</taxon>
        <taxon>Spiralia</taxon>
        <taxon>Lophotrochozoa</taxon>
        <taxon>Platyhelminthes</taxon>
        <taxon>Trematoda</taxon>
        <taxon>Digenea</taxon>
        <taxon>Strigeidida</taxon>
        <taxon>Schistosomatoidea</taxon>
        <taxon>Schistosomatidae</taxon>
        <taxon>Schistosoma</taxon>
    </lineage>
</organism>